<organism evidence="2 3">
    <name type="scientific">Clytia hemisphaerica</name>
    <dbReference type="NCBI Taxonomy" id="252671"/>
    <lineage>
        <taxon>Eukaryota</taxon>
        <taxon>Metazoa</taxon>
        <taxon>Cnidaria</taxon>
        <taxon>Hydrozoa</taxon>
        <taxon>Hydroidolina</taxon>
        <taxon>Leptothecata</taxon>
        <taxon>Obeliida</taxon>
        <taxon>Clytiidae</taxon>
        <taxon>Clytia</taxon>
    </lineage>
</organism>
<evidence type="ECO:0000313" key="3">
    <source>
        <dbReference type="Proteomes" id="UP000594262"/>
    </source>
</evidence>
<evidence type="ECO:0000259" key="1">
    <source>
        <dbReference type="Pfam" id="PF10551"/>
    </source>
</evidence>
<dbReference type="OrthoDB" id="5975592at2759"/>
<dbReference type="Pfam" id="PF10551">
    <property type="entry name" value="MULE"/>
    <property type="match status" value="1"/>
</dbReference>
<proteinExistence type="predicted"/>
<name>A0A7M5V8P8_9CNID</name>
<sequence>MSIRIFRDESEKYPAQINIEYSHSHSTKSLQSLSFKDIPDHVSKTIHELFQKGYTPGLAYREMMQDLKSKSTDDLDLHLKLADRSQMPRRRDFNNLYTDYHRRLFGTANIKEMFKNLEERISSFQQSNPDNLVKLQHFNAEENVPLILCIITPLMQRVHEKVPTAAELVFIDSTSNTEEFNLRVFLLVTHTPIGVLPLGILFTSDETTDTLIQALELYLALLPDLAFYKRGKRRGPSVFMTDNCSELRDALKNTWPESTLLLCIFHILQQVWRWLFDKNNGIAAGDRPGIMTQFKRVLYQYILNSHLT</sequence>
<evidence type="ECO:0000313" key="2">
    <source>
        <dbReference type="EnsemblMetazoa" id="CLYHEMP011624.1"/>
    </source>
</evidence>
<dbReference type="AlphaFoldDB" id="A0A7M5V8P8"/>
<keyword evidence="3" id="KW-1185">Reference proteome</keyword>
<dbReference type="PANTHER" id="PTHR35385">
    <property type="entry name" value="PROTEIN B, PUTATIVE-RELATED-RELATED"/>
    <property type="match status" value="1"/>
</dbReference>
<protein>
    <recommendedName>
        <fullName evidence="1">MULE transposase domain-containing protein</fullName>
    </recommendedName>
</protein>
<dbReference type="Proteomes" id="UP000594262">
    <property type="component" value="Unplaced"/>
</dbReference>
<feature type="domain" description="MULE transposase" evidence="1">
    <location>
        <begin position="169"/>
        <end position="269"/>
    </location>
</feature>
<accession>A0A7M5V8P8</accession>
<dbReference type="EnsemblMetazoa" id="CLYHEMT011624.1">
    <property type="protein sequence ID" value="CLYHEMP011624.1"/>
    <property type="gene ID" value="CLYHEMG011624"/>
</dbReference>
<reference evidence="2" key="1">
    <citation type="submission" date="2021-01" db="UniProtKB">
        <authorList>
            <consortium name="EnsemblMetazoa"/>
        </authorList>
    </citation>
    <scope>IDENTIFICATION</scope>
</reference>
<dbReference type="InterPro" id="IPR018289">
    <property type="entry name" value="MULE_transposase_dom"/>
</dbReference>
<dbReference type="PANTHER" id="PTHR35385:SF2">
    <property type="entry name" value="PROTEIN B, PUTATIVE-RELATED"/>
    <property type="match status" value="1"/>
</dbReference>